<dbReference type="AlphaFoldDB" id="A0A1G2B6T6"/>
<dbReference type="EMBL" id="MHKD01000009">
    <property type="protein sequence ID" value="OGY84913.1"/>
    <property type="molecule type" value="Genomic_DNA"/>
</dbReference>
<keyword evidence="1" id="KW-1133">Transmembrane helix</keyword>
<keyword evidence="1" id="KW-0812">Transmembrane</keyword>
<feature type="transmembrane region" description="Helical" evidence="1">
    <location>
        <begin position="86"/>
        <end position="105"/>
    </location>
</feature>
<dbReference type="Proteomes" id="UP000176952">
    <property type="component" value="Unassembled WGS sequence"/>
</dbReference>
<evidence type="ECO:0000256" key="1">
    <source>
        <dbReference type="SAM" id="Phobius"/>
    </source>
</evidence>
<name>A0A1G2B6T6_9BACT</name>
<feature type="transmembrane region" description="Helical" evidence="1">
    <location>
        <begin position="7"/>
        <end position="36"/>
    </location>
</feature>
<protein>
    <submittedName>
        <fullName evidence="2">Uncharacterized protein</fullName>
    </submittedName>
</protein>
<organism evidence="2 3">
    <name type="scientific">Candidatus Kerfeldbacteria bacterium RIFCSPHIGHO2_12_FULL_48_17</name>
    <dbReference type="NCBI Taxonomy" id="1798542"/>
    <lineage>
        <taxon>Bacteria</taxon>
        <taxon>Candidatus Kerfeldiibacteriota</taxon>
    </lineage>
</organism>
<keyword evidence="1" id="KW-0472">Membrane</keyword>
<comment type="caution">
    <text evidence="2">The sequence shown here is derived from an EMBL/GenBank/DDBJ whole genome shotgun (WGS) entry which is preliminary data.</text>
</comment>
<proteinExistence type="predicted"/>
<reference evidence="2 3" key="1">
    <citation type="journal article" date="2016" name="Nat. Commun.">
        <title>Thousands of microbial genomes shed light on interconnected biogeochemical processes in an aquifer system.</title>
        <authorList>
            <person name="Anantharaman K."/>
            <person name="Brown C.T."/>
            <person name="Hug L.A."/>
            <person name="Sharon I."/>
            <person name="Castelle C.J."/>
            <person name="Probst A.J."/>
            <person name="Thomas B.C."/>
            <person name="Singh A."/>
            <person name="Wilkins M.J."/>
            <person name="Karaoz U."/>
            <person name="Brodie E.L."/>
            <person name="Williams K.H."/>
            <person name="Hubbard S.S."/>
            <person name="Banfield J.F."/>
        </authorList>
    </citation>
    <scope>NUCLEOTIDE SEQUENCE [LARGE SCALE GENOMIC DNA]</scope>
</reference>
<accession>A0A1G2B6T6</accession>
<evidence type="ECO:0000313" key="3">
    <source>
        <dbReference type="Proteomes" id="UP000176952"/>
    </source>
</evidence>
<feature type="transmembrane region" description="Helical" evidence="1">
    <location>
        <begin position="56"/>
        <end position="79"/>
    </location>
</feature>
<sequence length="250" mass="28608">MFIAFIVFDIFILIGYFSAYFIKVDFFIFRIFWGVYQLPIMIPSFLIESGKDDTMYIAVLTLLIIFLSVVTALHIWFMYKLRKQKNFVSVLATSLALFIVSFLVIPHKTIEYTGFSSEWRVQRVTTRRTETNNPFKNYYYWGGEKLSLGPSYRFQGWSSSDEFIFSDKERAYVYAAGQEKFVNQDASDNNLSANTSQPAQTLDKELRNQAAQQGVLVGDVMVSPDASMIMVSVGASHGSAPQEVFLLKKK</sequence>
<evidence type="ECO:0000313" key="2">
    <source>
        <dbReference type="EMBL" id="OGY84913.1"/>
    </source>
</evidence>
<gene>
    <name evidence="2" type="ORF">A3F54_04170</name>
</gene>